<dbReference type="GO" id="GO:0000160">
    <property type="term" value="P:phosphorelay signal transduction system"/>
    <property type="evidence" value="ECO:0007669"/>
    <property type="project" value="InterPro"/>
</dbReference>
<keyword evidence="8" id="KW-1185">Reference proteome</keyword>
<gene>
    <name evidence="7" type="ORF">SAMN03097708_00219</name>
</gene>
<dbReference type="SMART" id="SM00086">
    <property type="entry name" value="PAC"/>
    <property type="match status" value="1"/>
</dbReference>
<dbReference type="NCBIfam" id="TIGR00229">
    <property type="entry name" value="sensory_box"/>
    <property type="match status" value="1"/>
</dbReference>
<dbReference type="AlphaFoldDB" id="A0A1G5PJF3"/>
<dbReference type="InterPro" id="IPR001610">
    <property type="entry name" value="PAC"/>
</dbReference>
<dbReference type="PROSITE" id="PS50887">
    <property type="entry name" value="GGDEF"/>
    <property type="match status" value="1"/>
</dbReference>
<dbReference type="NCBIfam" id="TIGR00254">
    <property type="entry name" value="GGDEF"/>
    <property type="match status" value="1"/>
</dbReference>
<dbReference type="InterPro" id="IPR001789">
    <property type="entry name" value="Sig_transdc_resp-reg_receiver"/>
</dbReference>
<dbReference type="Gene3D" id="3.40.50.2300">
    <property type="match status" value="1"/>
</dbReference>
<evidence type="ECO:0000259" key="4">
    <source>
        <dbReference type="PROSITE" id="PS50112"/>
    </source>
</evidence>
<dbReference type="PANTHER" id="PTHR46663">
    <property type="entry name" value="DIGUANYLATE CYCLASE DGCT-RELATED"/>
    <property type="match status" value="1"/>
</dbReference>
<dbReference type="CDD" id="cd00156">
    <property type="entry name" value="REC"/>
    <property type="match status" value="1"/>
</dbReference>
<evidence type="ECO:0000313" key="7">
    <source>
        <dbReference type="EMBL" id="SCZ49637.1"/>
    </source>
</evidence>
<dbReference type="InterPro" id="IPR043128">
    <property type="entry name" value="Rev_trsase/Diguanyl_cyclase"/>
</dbReference>
<dbReference type="SMART" id="SM00267">
    <property type="entry name" value="GGDEF"/>
    <property type="match status" value="1"/>
</dbReference>
<feature type="domain" description="PAC" evidence="5">
    <location>
        <begin position="210"/>
        <end position="262"/>
    </location>
</feature>
<dbReference type="PROSITE" id="PS50112">
    <property type="entry name" value="PAS"/>
    <property type="match status" value="1"/>
</dbReference>
<dbReference type="CDD" id="cd00130">
    <property type="entry name" value="PAS"/>
    <property type="match status" value="1"/>
</dbReference>
<dbReference type="GO" id="GO:0003824">
    <property type="term" value="F:catalytic activity"/>
    <property type="evidence" value="ECO:0007669"/>
    <property type="project" value="UniProtKB-ARBA"/>
</dbReference>
<dbReference type="InterPro" id="IPR052163">
    <property type="entry name" value="DGC-Regulatory_Protein"/>
</dbReference>
<name>A0A1G5PJF3_9GAMM</name>
<dbReference type="CDD" id="cd01949">
    <property type="entry name" value="GGDEF"/>
    <property type="match status" value="1"/>
</dbReference>
<dbReference type="InterPro" id="IPR029787">
    <property type="entry name" value="Nucleotide_cyclase"/>
</dbReference>
<dbReference type="PANTHER" id="PTHR46663:SF4">
    <property type="entry name" value="DIGUANYLATE CYCLASE DGCT-RELATED"/>
    <property type="match status" value="1"/>
</dbReference>
<feature type="domain" description="Response regulatory" evidence="3">
    <location>
        <begin position="7"/>
        <end position="123"/>
    </location>
</feature>
<evidence type="ECO:0000256" key="1">
    <source>
        <dbReference type="ARBA" id="ARBA00001946"/>
    </source>
</evidence>
<dbReference type="SUPFAM" id="SSF55785">
    <property type="entry name" value="PYP-like sensor domain (PAS domain)"/>
    <property type="match status" value="1"/>
</dbReference>
<dbReference type="SMART" id="SM00091">
    <property type="entry name" value="PAS"/>
    <property type="match status" value="1"/>
</dbReference>
<feature type="domain" description="PAS" evidence="4">
    <location>
        <begin position="137"/>
        <end position="183"/>
    </location>
</feature>
<dbReference type="InterPro" id="IPR011006">
    <property type="entry name" value="CheY-like_superfamily"/>
</dbReference>
<dbReference type="PROSITE" id="PS50113">
    <property type="entry name" value="PAC"/>
    <property type="match status" value="1"/>
</dbReference>
<dbReference type="SUPFAM" id="SSF52172">
    <property type="entry name" value="CheY-like"/>
    <property type="match status" value="1"/>
</dbReference>
<dbReference type="InterPro" id="IPR000014">
    <property type="entry name" value="PAS"/>
</dbReference>
<evidence type="ECO:0000313" key="8">
    <source>
        <dbReference type="Proteomes" id="UP000199648"/>
    </source>
</evidence>
<dbReference type="Gene3D" id="3.30.450.20">
    <property type="entry name" value="PAS domain"/>
    <property type="match status" value="1"/>
</dbReference>
<dbReference type="PROSITE" id="PS50110">
    <property type="entry name" value="RESPONSE_REGULATORY"/>
    <property type="match status" value="1"/>
</dbReference>
<protein>
    <submittedName>
        <fullName evidence="7">PAS domain S-box-containing protein/diguanylate cyclase (GGDEF) domain-containing protein</fullName>
    </submittedName>
</protein>
<sequence length="426" mass="46590">MSEQDLTVLVVDDDECDRIAMHRALARTSPGAEVHDVGSQRSALSLLSERPFDCAFVDYQLPDGDGLTLLRNALARGITTPIVMFTGLGGEALAVEALQGGAVDYLSKSELTTERLRRCLGRVARPGRVPAAGPPETLGHLLRAIDNAAESMMVTDSRGRIEYVNPAFTALTGYRKEEVLGHTPRLLKSGSTPTAIYASLWQTITAGEVWRGEFTICRKDGTDLESALTVSPIFDEHRGIEGFVATHRDITREKTLAARMERLANTDGLTGLFNRRHLMARMEQELARARRYSRPLCLMLVDLDHFKQINDRFGHLSGDEVLTGSAQVIREVSRASDLVSRYGGEEFAVVLPETAIEKAQPMAERLRRRLAARRYYLPDRRVVSVTCSVGVAQLGAEGGTDSLIAAADAALYRAKGAGRDRVVVAG</sequence>
<dbReference type="InterPro" id="IPR035965">
    <property type="entry name" value="PAS-like_dom_sf"/>
</dbReference>
<evidence type="ECO:0000259" key="3">
    <source>
        <dbReference type="PROSITE" id="PS50110"/>
    </source>
</evidence>
<dbReference type="Gene3D" id="3.30.70.270">
    <property type="match status" value="1"/>
</dbReference>
<dbReference type="Pfam" id="PF00990">
    <property type="entry name" value="GGDEF"/>
    <property type="match status" value="1"/>
</dbReference>
<feature type="domain" description="GGDEF" evidence="6">
    <location>
        <begin position="294"/>
        <end position="426"/>
    </location>
</feature>
<accession>A0A1G5PJF3</accession>
<dbReference type="EMBL" id="FMWD01000001">
    <property type="protein sequence ID" value="SCZ49637.1"/>
    <property type="molecule type" value="Genomic_DNA"/>
</dbReference>
<evidence type="ECO:0000259" key="5">
    <source>
        <dbReference type="PROSITE" id="PS50113"/>
    </source>
</evidence>
<dbReference type="Pfam" id="PF00072">
    <property type="entry name" value="Response_reg"/>
    <property type="match status" value="1"/>
</dbReference>
<dbReference type="Pfam" id="PF13426">
    <property type="entry name" value="PAS_9"/>
    <property type="match status" value="1"/>
</dbReference>
<organism evidence="7 8">
    <name type="scientific">Thiohalomonas denitrificans</name>
    <dbReference type="NCBI Taxonomy" id="415747"/>
    <lineage>
        <taxon>Bacteria</taxon>
        <taxon>Pseudomonadati</taxon>
        <taxon>Pseudomonadota</taxon>
        <taxon>Gammaproteobacteria</taxon>
        <taxon>Thiohalomonadales</taxon>
        <taxon>Thiohalomonadaceae</taxon>
        <taxon>Thiohalomonas</taxon>
    </lineage>
</organism>
<evidence type="ECO:0000256" key="2">
    <source>
        <dbReference type="PROSITE-ProRule" id="PRU00169"/>
    </source>
</evidence>
<dbReference type="STRING" id="415747.SAMN03097708_00219"/>
<reference evidence="7 8" key="1">
    <citation type="submission" date="2016-10" db="EMBL/GenBank/DDBJ databases">
        <authorList>
            <person name="de Groot N.N."/>
        </authorList>
    </citation>
    <scope>NUCLEOTIDE SEQUENCE [LARGE SCALE GENOMIC DNA]</scope>
    <source>
        <strain evidence="7 8">HLD2</strain>
    </source>
</reference>
<comment type="cofactor">
    <cofactor evidence="1">
        <name>Mg(2+)</name>
        <dbReference type="ChEBI" id="CHEBI:18420"/>
    </cofactor>
</comment>
<evidence type="ECO:0000259" key="6">
    <source>
        <dbReference type="PROSITE" id="PS50887"/>
    </source>
</evidence>
<keyword evidence="2" id="KW-0597">Phosphoprotein</keyword>
<dbReference type="InterPro" id="IPR000160">
    <property type="entry name" value="GGDEF_dom"/>
</dbReference>
<dbReference type="SMART" id="SM00448">
    <property type="entry name" value="REC"/>
    <property type="match status" value="1"/>
</dbReference>
<dbReference type="InterPro" id="IPR000700">
    <property type="entry name" value="PAS-assoc_C"/>
</dbReference>
<dbReference type="RefSeq" id="WP_175452389.1">
    <property type="nucleotide sequence ID" value="NZ_FMWD01000001.1"/>
</dbReference>
<feature type="modified residue" description="4-aspartylphosphate" evidence="2">
    <location>
        <position position="58"/>
    </location>
</feature>
<dbReference type="Proteomes" id="UP000199648">
    <property type="component" value="Unassembled WGS sequence"/>
</dbReference>
<dbReference type="SUPFAM" id="SSF55073">
    <property type="entry name" value="Nucleotide cyclase"/>
    <property type="match status" value="1"/>
</dbReference>
<proteinExistence type="predicted"/>
<dbReference type="FunFam" id="3.30.70.270:FF:000001">
    <property type="entry name" value="Diguanylate cyclase domain protein"/>
    <property type="match status" value="1"/>
</dbReference>